<dbReference type="InterPro" id="IPR025476">
    <property type="entry name" value="Helitron_helicase-like"/>
</dbReference>
<name>W2QSD4_PHYN3</name>
<evidence type="ECO:0000259" key="1">
    <source>
        <dbReference type="Pfam" id="PF14214"/>
    </source>
</evidence>
<dbReference type="Proteomes" id="UP000018817">
    <property type="component" value="Unassembled WGS sequence"/>
</dbReference>
<evidence type="ECO:0000313" key="3">
    <source>
        <dbReference type="Proteomes" id="UP000018817"/>
    </source>
</evidence>
<dbReference type="AlphaFoldDB" id="W2QSD4"/>
<organism evidence="2 3">
    <name type="scientific">Phytophthora nicotianae (strain INRA-310)</name>
    <name type="common">Phytophthora parasitica</name>
    <dbReference type="NCBI Taxonomy" id="761204"/>
    <lineage>
        <taxon>Eukaryota</taxon>
        <taxon>Sar</taxon>
        <taxon>Stramenopiles</taxon>
        <taxon>Oomycota</taxon>
        <taxon>Peronosporomycetes</taxon>
        <taxon>Peronosporales</taxon>
        <taxon>Peronosporaceae</taxon>
        <taxon>Phytophthora</taxon>
    </lineage>
</organism>
<accession>W2QSD4</accession>
<evidence type="ECO:0000313" key="2">
    <source>
        <dbReference type="EMBL" id="ETN16112.1"/>
    </source>
</evidence>
<sequence length="420" mass="47162">MRDEETDRLQTLANAILNKRYISAEGICFMSKGQKFTSDPRLALIYYYCFGGHPEAFVFHDEHLREDESVKERLLNALDSPIGVEELNDVSSGQPNAKLYCRIHFEYLKMSLQPEELTILEENIENNVVVSDAADSHAVDDAVTSERYGPDANCATRNFTDTVIQQYAVLQPPTTRVPFTIINVMMDAVGIKDDIAVVRRSADPIVEWDENGTMVAGAFPTLFMMGGEMLPSGSFPSDLTRHLMSYYDGRFERSVTFIGTLFNQLQRHSAVRKAARAVTTHVKTLRKLGDLANSLEFKQSLVAAKNDPDSPAAKRLNAGLLRILSIVGGTVPFSPFERAATRPKLSAMRIRFGLPQFWVTVAPPEQDVMTLLRIALLRKLKGWNNETATLDRRSFNGQIFLNTLEVTHVLDFLSRTPVQR</sequence>
<protein>
    <recommendedName>
        <fullName evidence="1">Helitron helicase-like domain-containing protein</fullName>
    </recommendedName>
</protein>
<dbReference type="Pfam" id="PF14214">
    <property type="entry name" value="Helitron_like_N"/>
    <property type="match status" value="1"/>
</dbReference>
<gene>
    <name evidence="2" type="ORF">PPTG_21869</name>
</gene>
<feature type="domain" description="Helitron helicase-like" evidence="1">
    <location>
        <begin position="241"/>
        <end position="365"/>
    </location>
</feature>
<dbReference type="EMBL" id="KI669569">
    <property type="protein sequence ID" value="ETN16112.1"/>
    <property type="molecule type" value="Genomic_DNA"/>
</dbReference>
<proteinExistence type="predicted"/>
<reference evidence="3" key="1">
    <citation type="submission" date="2011-12" db="EMBL/GenBank/DDBJ databases">
        <authorList>
            <consortium name="The Broad Institute Genome Sequencing Platform"/>
            <person name="Russ C."/>
            <person name="Tyler B."/>
            <person name="Panabieres F."/>
            <person name="Shan W."/>
            <person name="Tripathy S."/>
            <person name="Grunwald N."/>
            <person name="Machado M."/>
            <person name="Young S.K."/>
            <person name="Zeng Q."/>
            <person name="Gargeya S."/>
            <person name="Fitzgerald M."/>
            <person name="Haas B."/>
            <person name="Abouelleil A."/>
            <person name="Alvarado L."/>
            <person name="Arachchi H.M."/>
            <person name="Berlin A."/>
            <person name="Chapman S.B."/>
            <person name="Gearin G."/>
            <person name="Goldberg J."/>
            <person name="Griggs A."/>
            <person name="Gujja S."/>
            <person name="Hansen M."/>
            <person name="Heiman D."/>
            <person name="Howarth C."/>
            <person name="Larimer J."/>
            <person name="Lui A."/>
            <person name="MacDonald P.J.P."/>
            <person name="McCowen C."/>
            <person name="Montmayeur A."/>
            <person name="Murphy C."/>
            <person name="Neiman D."/>
            <person name="Pearson M."/>
            <person name="Priest M."/>
            <person name="Roberts A."/>
            <person name="Saif S."/>
            <person name="Shea T."/>
            <person name="Sisk P."/>
            <person name="Stolte C."/>
            <person name="Sykes S."/>
            <person name="Wortman J."/>
            <person name="Nusbaum C."/>
            <person name="Birren B."/>
        </authorList>
    </citation>
    <scope>NUCLEOTIDE SEQUENCE [LARGE SCALE GENOMIC DNA]</scope>
    <source>
        <strain evidence="3">INRA-310</strain>
    </source>
</reference>
<dbReference type="RefSeq" id="XP_008898819.1">
    <property type="nucleotide sequence ID" value="XM_008900571.1"/>
</dbReference>
<reference evidence="2 3" key="2">
    <citation type="submission" date="2013-11" db="EMBL/GenBank/DDBJ databases">
        <title>The Genome Sequence of Phytophthora parasitica INRA-310.</title>
        <authorList>
            <consortium name="The Broad Institute Genomics Platform"/>
            <person name="Russ C."/>
            <person name="Tyler B."/>
            <person name="Panabieres F."/>
            <person name="Shan W."/>
            <person name="Tripathy S."/>
            <person name="Grunwald N."/>
            <person name="Machado M."/>
            <person name="Johnson C.S."/>
            <person name="Arredondo F."/>
            <person name="Hong C."/>
            <person name="Coffey M."/>
            <person name="Young S.K."/>
            <person name="Zeng Q."/>
            <person name="Gargeya S."/>
            <person name="Fitzgerald M."/>
            <person name="Abouelleil A."/>
            <person name="Alvarado L."/>
            <person name="Chapman S.B."/>
            <person name="Gainer-Dewar J."/>
            <person name="Goldberg J."/>
            <person name="Griggs A."/>
            <person name="Gujja S."/>
            <person name="Hansen M."/>
            <person name="Howarth C."/>
            <person name="Imamovic A."/>
            <person name="Ireland A."/>
            <person name="Larimer J."/>
            <person name="McCowan C."/>
            <person name="Murphy C."/>
            <person name="Pearson M."/>
            <person name="Poon T.W."/>
            <person name="Priest M."/>
            <person name="Roberts A."/>
            <person name="Saif S."/>
            <person name="Shea T."/>
            <person name="Sykes S."/>
            <person name="Wortman J."/>
            <person name="Nusbaum C."/>
            <person name="Birren B."/>
        </authorList>
    </citation>
    <scope>NUCLEOTIDE SEQUENCE [LARGE SCALE GENOMIC DNA]</scope>
    <source>
        <strain evidence="2 3">INRA-310</strain>
    </source>
</reference>
<dbReference type="VEuPathDB" id="FungiDB:PPTG_21869"/>
<dbReference type="GeneID" id="20190468"/>
<dbReference type="OMA" id="DANCATR"/>